<dbReference type="CTD" id="4508"/>
<evidence type="ECO:0000256" key="6">
    <source>
        <dbReference type="ARBA" id="ARBA00022781"/>
    </source>
</evidence>
<geneLocation type="mitochondrion" evidence="13"/>
<dbReference type="GO" id="GO:0045259">
    <property type="term" value="C:proton-transporting ATP synthase complex"/>
    <property type="evidence" value="ECO:0007669"/>
    <property type="project" value="UniProtKB-KW"/>
</dbReference>
<organism evidence="13">
    <name type="scientific">Gnathostomula armata</name>
    <dbReference type="NCBI Taxonomy" id="231613"/>
    <lineage>
        <taxon>Eukaryota</taxon>
        <taxon>Metazoa</taxon>
        <taxon>Spiralia</taxon>
        <taxon>Gnathifera</taxon>
        <taxon>Gnathostomulida</taxon>
        <taxon>Bursovaginoidea</taxon>
        <taxon>Gnathostomulidae</taxon>
        <taxon>Gnathostomula</taxon>
    </lineage>
</organism>
<dbReference type="GeneID" id="24251133"/>
<keyword evidence="8" id="KW-0406">Ion transport</keyword>
<feature type="transmembrane region" description="Helical" evidence="12">
    <location>
        <begin position="160"/>
        <end position="184"/>
    </location>
</feature>
<comment type="subcellular location">
    <subcellularLocation>
        <location evidence="1">Membrane</location>
        <topology evidence="1">Multi-pass membrane protein</topology>
    </subcellularLocation>
    <subcellularLocation>
        <location evidence="11">Mitochondrion inner membrane</location>
        <topology evidence="11">Multi-pass membrane protein</topology>
    </subcellularLocation>
</comment>
<dbReference type="GO" id="GO:0046933">
    <property type="term" value="F:proton-transporting ATP synthase activity, rotational mechanism"/>
    <property type="evidence" value="ECO:0007669"/>
    <property type="project" value="TreeGrafter"/>
</dbReference>
<keyword evidence="3" id="KW-0813">Transport</keyword>
<evidence type="ECO:0000256" key="11">
    <source>
        <dbReference type="RuleBase" id="RU004450"/>
    </source>
</evidence>
<dbReference type="AlphaFoldDB" id="A0A0F6Q2T8"/>
<protein>
    <recommendedName>
        <fullName evidence="11">ATP synthase subunit a</fullName>
    </recommendedName>
</protein>
<evidence type="ECO:0000256" key="10">
    <source>
        <dbReference type="ARBA" id="ARBA00023310"/>
    </source>
</evidence>
<evidence type="ECO:0000256" key="5">
    <source>
        <dbReference type="ARBA" id="ARBA00022692"/>
    </source>
</evidence>
<dbReference type="InterPro" id="IPR023011">
    <property type="entry name" value="ATP_synth_F0_asu_AS"/>
</dbReference>
<dbReference type="RefSeq" id="YP_009136547.1">
    <property type="nucleotide sequence ID" value="NC_026983.1"/>
</dbReference>
<dbReference type="InterPro" id="IPR045083">
    <property type="entry name" value="ATP_synth_F0_asu_bact/mt"/>
</dbReference>
<evidence type="ECO:0000256" key="9">
    <source>
        <dbReference type="ARBA" id="ARBA00023136"/>
    </source>
</evidence>
<feature type="transmembrane region" description="Helical" evidence="12">
    <location>
        <begin position="62"/>
        <end position="86"/>
    </location>
</feature>
<proteinExistence type="inferred from homology"/>
<evidence type="ECO:0000256" key="3">
    <source>
        <dbReference type="ARBA" id="ARBA00022448"/>
    </source>
</evidence>
<dbReference type="Pfam" id="PF00119">
    <property type="entry name" value="ATP-synt_A"/>
    <property type="match status" value="1"/>
</dbReference>
<dbReference type="InterPro" id="IPR000568">
    <property type="entry name" value="ATP_synth_F0_asu"/>
</dbReference>
<reference evidence="13" key="1">
    <citation type="journal article" date="2015" name="Mol. Phylogenet. Evol.">
        <title>Elucidating the phylogenetic position of Gnathostomulida and first mitochondrial genomes of Gnathostomulida, Gastrotricha and Polycladida (Platyhelminthes).</title>
        <authorList>
            <person name="Golombek A."/>
            <person name="Tobergte S."/>
            <person name="Struck T.H."/>
        </authorList>
    </citation>
    <scope>NUCLEOTIDE SEQUENCE</scope>
</reference>
<dbReference type="SUPFAM" id="SSF81336">
    <property type="entry name" value="F1F0 ATP synthase subunit A"/>
    <property type="match status" value="1"/>
</dbReference>
<evidence type="ECO:0000313" key="13">
    <source>
        <dbReference type="EMBL" id="AKD00022.1"/>
    </source>
</evidence>
<dbReference type="GO" id="GO:0005743">
    <property type="term" value="C:mitochondrial inner membrane"/>
    <property type="evidence" value="ECO:0007669"/>
    <property type="project" value="UniProtKB-SubCell"/>
</dbReference>
<dbReference type="EMBL" id="KP965860">
    <property type="protein sequence ID" value="AKD00022.1"/>
    <property type="molecule type" value="Genomic_DNA"/>
</dbReference>
<dbReference type="PROSITE" id="PS00449">
    <property type="entry name" value="ATPASE_A"/>
    <property type="match status" value="1"/>
</dbReference>
<keyword evidence="6" id="KW-0375">Hydrogen ion transport</keyword>
<accession>A0A0F6Q2T8</accession>
<dbReference type="PANTHER" id="PTHR11410">
    <property type="entry name" value="ATP SYNTHASE SUBUNIT A"/>
    <property type="match status" value="1"/>
</dbReference>
<evidence type="ECO:0000256" key="4">
    <source>
        <dbReference type="ARBA" id="ARBA00022547"/>
    </source>
</evidence>
<keyword evidence="4" id="KW-0138">CF(0)</keyword>
<keyword evidence="7 12" id="KW-1133">Transmembrane helix</keyword>
<keyword evidence="13" id="KW-0496">Mitochondrion</keyword>
<dbReference type="CDD" id="cd00310">
    <property type="entry name" value="ATP-synt_Fo_a_6"/>
    <property type="match status" value="1"/>
</dbReference>
<dbReference type="NCBIfam" id="TIGR01131">
    <property type="entry name" value="ATP_synt_6_or_A"/>
    <property type="match status" value="1"/>
</dbReference>
<evidence type="ECO:0000256" key="7">
    <source>
        <dbReference type="ARBA" id="ARBA00022989"/>
    </source>
</evidence>
<dbReference type="PANTHER" id="PTHR11410:SF0">
    <property type="entry name" value="ATP SYNTHASE SUBUNIT A"/>
    <property type="match status" value="1"/>
</dbReference>
<name>A0A0F6Q2T8_9BILA</name>
<keyword evidence="10" id="KW-0066">ATP synthesis</keyword>
<evidence type="ECO:0000256" key="1">
    <source>
        <dbReference type="ARBA" id="ARBA00004141"/>
    </source>
</evidence>
<evidence type="ECO:0000256" key="2">
    <source>
        <dbReference type="ARBA" id="ARBA00006810"/>
    </source>
</evidence>
<dbReference type="Gene3D" id="1.20.120.220">
    <property type="entry name" value="ATP synthase, F0 complex, subunit A"/>
    <property type="match status" value="1"/>
</dbReference>
<comment type="similarity">
    <text evidence="2">Belongs to the ATPase A chain family.</text>
</comment>
<gene>
    <name evidence="13" type="primary">atp6</name>
</gene>
<keyword evidence="5 12" id="KW-0812">Transmembrane</keyword>
<evidence type="ECO:0000256" key="8">
    <source>
        <dbReference type="ARBA" id="ARBA00023065"/>
    </source>
</evidence>
<feature type="transmembrane region" description="Helical" evidence="12">
    <location>
        <begin position="31"/>
        <end position="50"/>
    </location>
</feature>
<feature type="transmembrane region" description="Helical" evidence="12">
    <location>
        <begin position="7"/>
        <end position="25"/>
    </location>
</feature>
<keyword evidence="9 12" id="KW-0472">Membrane</keyword>
<sequence>MMMKNNVNFIFLYFFNFIKNEYFLFSNKENFIYVKMCIMLFLVLLIFNILGNFPYIFSYTSFISFTWMLGFLFWSSLVLVSLSNMFSSFSAHLSPLGSPLFLVNILVLLELVSLLLRPNTLGIRLSANISSGHILMALLGDFVMYSTSFFTYLFSIIVEIVILSMELGISMIQAYVFSTLVIMYSSEL</sequence>
<dbReference type="PRINTS" id="PR00123">
    <property type="entry name" value="ATPASEA"/>
</dbReference>
<feature type="transmembrane region" description="Helical" evidence="12">
    <location>
        <begin position="98"/>
        <end position="116"/>
    </location>
</feature>
<dbReference type="InterPro" id="IPR035908">
    <property type="entry name" value="F0_ATP_A_sf"/>
</dbReference>
<evidence type="ECO:0000256" key="12">
    <source>
        <dbReference type="SAM" id="Phobius"/>
    </source>
</evidence>